<dbReference type="Gene3D" id="3.20.20.70">
    <property type="entry name" value="Aldolase class I"/>
    <property type="match status" value="1"/>
</dbReference>
<proteinExistence type="inferred from homology"/>
<comment type="catalytic activity">
    <reaction evidence="3">
        <text>D-glyceraldehyde 3-phosphate = dihydroxyacetone phosphate</text>
        <dbReference type="Rhea" id="RHEA:18585"/>
        <dbReference type="ChEBI" id="CHEBI:57642"/>
        <dbReference type="ChEBI" id="CHEBI:59776"/>
        <dbReference type="EC" id="5.3.1.1"/>
    </reaction>
</comment>
<evidence type="ECO:0000256" key="3">
    <source>
        <dbReference type="RuleBase" id="RU363013"/>
    </source>
</evidence>
<keyword evidence="2 3" id="KW-0413">Isomerase</keyword>
<dbReference type="AlphaFoldDB" id="A0A2N3G492"/>
<keyword evidence="3" id="KW-0312">Gluconeogenesis</keyword>
<dbReference type="GO" id="GO:0004807">
    <property type="term" value="F:triose-phosphate isomerase activity"/>
    <property type="evidence" value="ECO:0007669"/>
    <property type="project" value="UniProtKB-UniRule"/>
</dbReference>
<dbReference type="Pfam" id="PF00121">
    <property type="entry name" value="TIM"/>
    <property type="match status" value="1"/>
</dbReference>
<gene>
    <name evidence="4" type="primary">tpiA</name>
    <name evidence="4" type="ORF">CVT63_08125</name>
</gene>
<evidence type="ECO:0000256" key="1">
    <source>
        <dbReference type="ARBA" id="ARBA00007422"/>
    </source>
</evidence>
<dbReference type="PANTHER" id="PTHR21139">
    <property type="entry name" value="TRIOSEPHOSPHATE ISOMERASE"/>
    <property type="match status" value="1"/>
</dbReference>
<dbReference type="CDD" id="cd00311">
    <property type="entry name" value="TIM"/>
    <property type="match status" value="1"/>
</dbReference>
<comment type="pathway">
    <text evidence="3">Carbohydrate degradation; glycolysis; D-glyceraldehyde 3-phosphate from glycerone phosphate: step 1/1.</text>
</comment>
<dbReference type="InterPro" id="IPR013785">
    <property type="entry name" value="Aldolase_TIM"/>
</dbReference>
<dbReference type="PROSITE" id="PS00171">
    <property type="entry name" value="TIM_1"/>
    <property type="match status" value="1"/>
</dbReference>
<dbReference type="InterPro" id="IPR020861">
    <property type="entry name" value="Triosephosphate_isomerase_AS"/>
</dbReference>
<keyword evidence="3" id="KW-0324">Glycolysis</keyword>
<name>A0A2N3G492_9ACTN</name>
<sequence>MVIGNWKMHGNLAKNRMLLASLVERLRGLQQVDIAICLPFPYLYQAQQMLAGSNIYWGAQNVSQFEEGAFTGSISAEMVADFGCSYAIIGHSERRALSHESYASAANRFKQLLKVGITPVFCVGETYAEREAGLADTVVSKQMHAVLDDLGPECLDLAEKLNAVFAYEPVWAIGTGKNATPEQAQKMHGFMRN</sequence>
<dbReference type="GO" id="GO:0006096">
    <property type="term" value="P:glycolytic process"/>
    <property type="evidence" value="ECO:0007669"/>
    <property type="project" value="UniProtKB-UniRule"/>
</dbReference>
<dbReference type="InterPro" id="IPR000652">
    <property type="entry name" value="Triosephosphate_isomerase"/>
</dbReference>
<dbReference type="GO" id="GO:0019563">
    <property type="term" value="P:glycerol catabolic process"/>
    <property type="evidence" value="ECO:0007669"/>
    <property type="project" value="TreeGrafter"/>
</dbReference>
<comment type="subunit">
    <text evidence="3">Homodimer.</text>
</comment>
<reference evidence="4 5" key="1">
    <citation type="journal article" date="2017" name="ISME J.">
        <title>Potential for microbial H2 and metal transformations associated with novel bacteria and archaea in deep terrestrial subsurface sediments.</title>
        <authorList>
            <person name="Hernsdorf A.W."/>
            <person name="Amano Y."/>
            <person name="Miyakawa K."/>
            <person name="Ise K."/>
            <person name="Suzuki Y."/>
            <person name="Anantharaman K."/>
            <person name="Probst A."/>
            <person name="Burstein D."/>
            <person name="Thomas B.C."/>
            <person name="Banfield J.F."/>
        </authorList>
    </citation>
    <scope>NUCLEOTIDE SEQUENCE [LARGE SCALE GENOMIC DNA]</scope>
    <source>
        <strain evidence="4">HGW-Actinobacteria-3</strain>
    </source>
</reference>
<comment type="caution">
    <text evidence="4">The sequence shown here is derived from an EMBL/GenBank/DDBJ whole genome shotgun (WGS) entry which is preliminary data.</text>
</comment>
<feature type="non-terminal residue" evidence="4">
    <location>
        <position position="193"/>
    </location>
</feature>
<dbReference type="EMBL" id="PHEX01000108">
    <property type="protein sequence ID" value="PKQ27412.1"/>
    <property type="molecule type" value="Genomic_DNA"/>
</dbReference>
<evidence type="ECO:0000256" key="2">
    <source>
        <dbReference type="ARBA" id="ARBA00023235"/>
    </source>
</evidence>
<evidence type="ECO:0000313" key="5">
    <source>
        <dbReference type="Proteomes" id="UP000233654"/>
    </source>
</evidence>
<dbReference type="NCBIfam" id="TIGR00419">
    <property type="entry name" value="tim"/>
    <property type="match status" value="1"/>
</dbReference>
<comment type="similarity">
    <text evidence="1 3">Belongs to the triosephosphate isomerase family.</text>
</comment>
<dbReference type="Proteomes" id="UP000233654">
    <property type="component" value="Unassembled WGS sequence"/>
</dbReference>
<accession>A0A2N3G492</accession>
<comment type="pathway">
    <text evidence="3">Carbohydrate biosynthesis; gluconeogenesis.</text>
</comment>
<dbReference type="SUPFAM" id="SSF51351">
    <property type="entry name" value="Triosephosphate isomerase (TIM)"/>
    <property type="match status" value="1"/>
</dbReference>
<dbReference type="GO" id="GO:0046166">
    <property type="term" value="P:glyceraldehyde-3-phosphate biosynthetic process"/>
    <property type="evidence" value="ECO:0007669"/>
    <property type="project" value="TreeGrafter"/>
</dbReference>
<dbReference type="InterPro" id="IPR035990">
    <property type="entry name" value="TIM_sf"/>
</dbReference>
<dbReference type="GO" id="GO:0005829">
    <property type="term" value="C:cytosol"/>
    <property type="evidence" value="ECO:0007669"/>
    <property type="project" value="TreeGrafter"/>
</dbReference>
<comment type="subcellular location">
    <subcellularLocation>
        <location evidence="3">Cytoplasm</location>
    </subcellularLocation>
</comment>
<dbReference type="EC" id="5.3.1.1" evidence="3"/>
<dbReference type="UniPathway" id="UPA00109">
    <property type="reaction ID" value="UER00189"/>
</dbReference>
<dbReference type="PANTHER" id="PTHR21139:SF42">
    <property type="entry name" value="TRIOSEPHOSPHATE ISOMERASE"/>
    <property type="match status" value="1"/>
</dbReference>
<organism evidence="4 5">
    <name type="scientific">Candidatus Anoxymicrobium japonicum</name>
    <dbReference type="NCBI Taxonomy" id="2013648"/>
    <lineage>
        <taxon>Bacteria</taxon>
        <taxon>Bacillati</taxon>
        <taxon>Actinomycetota</taxon>
        <taxon>Candidatus Geothermincolia</taxon>
        <taxon>Candidatus Geothermincolales</taxon>
        <taxon>Candidatus Anoxymicrobiaceae</taxon>
        <taxon>Candidatus Anoxymicrobium</taxon>
    </lineage>
</organism>
<dbReference type="GO" id="GO:0006094">
    <property type="term" value="P:gluconeogenesis"/>
    <property type="evidence" value="ECO:0007669"/>
    <property type="project" value="UniProtKB-UniPathway"/>
</dbReference>
<keyword evidence="3" id="KW-0963">Cytoplasm</keyword>
<protein>
    <recommendedName>
        <fullName evidence="3">Triosephosphate isomerase</fullName>
        <ecNumber evidence="3">5.3.1.1</ecNumber>
    </recommendedName>
</protein>
<evidence type="ECO:0000313" key="4">
    <source>
        <dbReference type="EMBL" id="PKQ27412.1"/>
    </source>
</evidence>
<dbReference type="PROSITE" id="PS51440">
    <property type="entry name" value="TIM_2"/>
    <property type="match status" value="1"/>
</dbReference>
<dbReference type="UniPathway" id="UPA00138"/>